<dbReference type="EMBL" id="JACJFM010000004">
    <property type="protein sequence ID" value="MBB1485801.1"/>
    <property type="molecule type" value="Genomic_DNA"/>
</dbReference>
<dbReference type="RefSeq" id="WP_182807591.1">
    <property type="nucleotide sequence ID" value="NZ_JACJFM010000004.1"/>
</dbReference>
<dbReference type="Proteomes" id="UP000565262">
    <property type="component" value="Unassembled WGS sequence"/>
</dbReference>
<comment type="caution">
    <text evidence="2">The sequence shown here is derived from an EMBL/GenBank/DDBJ whole genome shotgun (WGS) entry which is preliminary data.</text>
</comment>
<evidence type="ECO:0000313" key="2">
    <source>
        <dbReference type="EMBL" id="MBB1485801.1"/>
    </source>
</evidence>
<feature type="region of interest" description="Disordered" evidence="1">
    <location>
        <begin position="332"/>
        <end position="433"/>
    </location>
</feature>
<dbReference type="AlphaFoldDB" id="A0A839ILN9"/>
<organism evidence="2 3">
    <name type="scientific">Oceanospirillum sediminis</name>
    <dbReference type="NCBI Taxonomy" id="2760088"/>
    <lineage>
        <taxon>Bacteria</taxon>
        <taxon>Pseudomonadati</taxon>
        <taxon>Pseudomonadota</taxon>
        <taxon>Gammaproteobacteria</taxon>
        <taxon>Oceanospirillales</taxon>
        <taxon>Oceanospirillaceae</taxon>
        <taxon>Oceanospirillum</taxon>
    </lineage>
</organism>
<gene>
    <name evidence="2" type="ORF">H4O21_04140</name>
</gene>
<feature type="compositionally biased region" description="Low complexity" evidence="1">
    <location>
        <begin position="338"/>
        <end position="352"/>
    </location>
</feature>
<reference evidence="2 3" key="1">
    <citation type="submission" date="2020-08" db="EMBL/GenBank/DDBJ databases">
        <title>Oceanospirillum sp. nov. isolated from marine sediment.</title>
        <authorList>
            <person name="Ji X."/>
        </authorList>
    </citation>
    <scope>NUCLEOTIDE SEQUENCE [LARGE SCALE GENOMIC DNA]</scope>
    <source>
        <strain evidence="2 3">D5</strain>
    </source>
</reference>
<accession>A0A839ILN9</accession>
<sequence>MNSELIASLLSRTIAYHPVFRDVAGSTVGAVFLSQAYYWSTGQRIPSERAGWFYKTGKQWQEETRLSRSEQIRARRDLKKAGLLEEKRRGRPGRLFYRLNIKRLFELISLLTKSCSGGSSSGEGNGSKGAASAGDPSGQVQAGHLQTEGNQPVQGQSVLAKGVQARAEIPLYSASLQDSALSDYEAKNPFKNSSMQDSAVLANGAYCLNYPHNDSSKKASEINSMQNAAFLNSWDQHLNTGPFTASQENAFNNSSLQDSGVRDQVSALTMQDSAIKAQNPDIKSAESCDLYTEITTENTSQITAAAVPAVGYEAHDYHEAVLTPAAAYSTQPSEEVIQGGSIQSGQQAWSGSNPGQSSDRQANEHPIDDQSDQNIPHDHGQQNHQSQQSTPNHQGPFQPQAEITPQDRVHQQTQGTSLARFPCRRAGNRIPSV</sequence>
<feature type="compositionally biased region" description="Polar residues" evidence="1">
    <location>
        <begin position="382"/>
        <end position="403"/>
    </location>
</feature>
<proteinExistence type="predicted"/>
<name>A0A839ILN9_9GAMM</name>
<feature type="region of interest" description="Disordered" evidence="1">
    <location>
        <begin position="119"/>
        <end position="144"/>
    </location>
</feature>
<evidence type="ECO:0000313" key="3">
    <source>
        <dbReference type="Proteomes" id="UP000565262"/>
    </source>
</evidence>
<protein>
    <submittedName>
        <fullName evidence="2">Helix-turn-helix transcriptional regulator</fullName>
    </submittedName>
</protein>
<keyword evidence="3" id="KW-1185">Reference proteome</keyword>
<evidence type="ECO:0000256" key="1">
    <source>
        <dbReference type="SAM" id="MobiDB-lite"/>
    </source>
</evidence>